<evidence type="ECO:0000259" key="1">
    <source>
        <dbReference type="PROSITE" id="PS50801"/>
    </source>
</evidence>
<dbReference type="CDD" id="cd07041">
    <property type="entry name" value="STAS_RsbR_RsbS_like"/>
    <property type="match status" value="1"/>
</dbReference>
<keyword evidence="3" id="KW-1185">Reference proteome</keyword>
<dbReference type="SUPFAM" id="SSF52091">
    <property type="entry name" value="SpoIIaa-like"/>
    <property type="match status" value="1"/>
</dbReference>
<feature type="domain" description="STAS" evidence="1">
    <location>
        <begin position="135"/>
        <end position="224"/>
    </location>
</feature>
<dbReference type="Proteomes" id="UP000198571">
    <property type="component" value="Unassembled WGS sequence"/>
</dbReference>
<dbReference type="PANTHER" id="PTHR33745:SF1">
    <property type="entry name" value="RSBT ANTAGONIST PROTEIN RSBS"/>
    <property type="match status" value="1"/>
</dbReference>
<dbReference type="PANTHER" id="PTHR33745">
    <property type="entry name" value="RSBT ANTAGONIST PROTEIN RSBS-RELATED"/>
    <property type="match status" value="1"/>
</dbReference>
<dbReference type="InterPro" id="IPR051932">
    <property type="entry name" value="Bact_StressResp_Reg"/>
</dbReference>
<organism evidence="2 3">
    <name type="scientific">Salipaludibacillus aurantiacus</name>
    <dbReference type="NCBI Taxonomy" id="1601833"/>
    <lineage>
        <taxon>Bacteria</taxon>
        <taxon>Bacillati</taxon>
        <taxon>Bacillota</taxon>
        <taxon>Bacilli</taxon>
        <taxon>Bacillales</taxon>
        <taxon>Bacillaceae</taxon>
    </lineage>
</organism>
<evidence type="ECO:0000313" key="2">
    <source>
        <dbReference type="EMBL" id="SES32283.1"/>
    </source>
</evidence>
<dbReference type="Gene3D" id="3.30.750.24">
    <property type="entry name" value="STAS domain"/>
    <property type="match status" value="1"/>
</dbReference>
<dbReference type="EMBL" id="FOGT01000016">
    <property type="protein sequence ID" value="SES32283.1"/>
    <property type="molecule type" value="Genomic_DNA"/>
</dbReference>
<dbReference type="AlphaFoldDB" id="A0A1H9WFN5"/>
<name>A0A1H9WFN5_9BACI</name>
<dbReference type="STRING" id="1601833.SAMN05518684_11674"/>
<dbReference type="Pfam" id="PF01740">
    <property type="entry name" value="STAS"/>
    <property type="match status" value="1"/>
</dbReference>
<evidence type="ECO:0000313" key="3">
    <source>
        <dbReference type="Proteomes" id="UP000198571"/>
    </source>
</evidence>
<accession>A0A1H9WFN5</accession>
<proteinExistence type="predicted"/>
<dbReference type="InterPro" id="IPR036513">
    <property type="entry name" value="STAS_dom_sf"/>
</dbReference>
<reference evidence="3" key="1">
    <citation type="submission" date="2016-10" db="EMBL/GenBank/DDBJ databases">
        <authorList>
            <person name="Varghese N."/>
            <person name="Submissions S."/>
        </authorList>
    </citation>
    <scope>NUCLEOTIDE SEQUENCE [LARGE SCALE GENOMIC DNA]</scope>
    <source>
        <strain evidence="3">S9</strain>
    </source>
</reference>
<protein>
    <submittedName>
        <fullName evidence="2">RsbT co-antagonist protein RsbR</fullName>
    </submittedName>
</protein>
<sequence>METKIPLPLFKIDKEFNILEFTGTAADFFPETESLYQIIDRDSHTKLKNCLINGDAALTFEINAKTKQEPLELFKVFAQWKGSEAFCVFVPANQDYHLVHKQLEELQKRLSETNFELYEKKEQLSSAMDRTNRLSGPYIELSDTLALLPIFGDLSEEKIKAVQEHAIQKAYDNKPERVLVDFTGVGVVEESGVLQLKDMVLVFKQMGMDVVVIGLSPDQARVLKPYRTELELDFERNAKVSIKKWLVKEYL</sequence>
<dbReference type="PROSITE" id="PS50801">
    <property type="entry name" value="STAS"/>
    <property type="match status" value="1"/>
</dbReference>
<dbReference type="RefSeq" id="WP_093054614.1">
    <property type="nucleotide sequence ID" value="NZ_FOGT01000016.1"/>
</dbReference>
<gene>
    <name evidence="2" type="ORF">SAMN05518684_11674</name>
</gene>
<dbReference type="InterPro" id="IPR002645">
    <property type="entry name" value="STAS_dom"/>
</dbReference>